<reference evidence="3" key="2">
    <citation type="journal article" date="2018" name="Plant J.">
        <title>The Sorghum bicolor reference genome: improved assembly, gene annotations, a transcriptome atlas, and signatures of genome organization.</title>
        <authorList>
            <person name="McCormick R.F."/>
            <person name="Truong S.K."/>
            <person name="Sreedasyam A."/>
            <person name="Jenkins J."/>
            <person name="Shu S."/>
            <person name="Sims D."/>
            <person name="Kennedy M."/>
            <person name="Amirebrahimi M."/>
            <person name="Weers B.D."/>
            <person name="McKinley B."/>
            <person name="Mattison A."/>
            <person name="Morishige D.T."/>
            <person name="Grimwood J."/>
            <person name="Schmutz J."/>
            <person name="Mullet J.E."/>
        </authorList>
    </citation>
    <scope>NUCLEOTIDE SEQUENCE [LARGE SCALE GENOMIC DNA]</scope>
    <source>
        <strain evidence="3">cv. BTx623</strain>
    </source>
</reference>
<reference evidence="2 3" key="1">
    <citation type="journal article" date="2009" name="Nature">
        <title>The Sorghum bicolor genome and the diversification of grasses.</title>
        <authorList>
            <person name="Paterson A.H."/>
            <person name="Bowers J.E."/>
            <person name="Bruggmann R."/>
            <person name="Dubchak I."/>
            <person name="Grimwood J."/>
            <person name="Gundlach H."/>
            <person name="Haberer G."/>
            <person name="Hellsten U."/>
            <person name="Mitros T."/>
            <person name="Poliakov A."/>
            <person name="Schmutz J."/>
            <person name="Spannagl M."/>
            <person name="Tang H."/>
            <person name="Wang X."/>
            <person name="Wicker T."/>
            <person name="Bharti A.K."/>
            <person name="Chapman J."/>
            <person name="Feltus F.A."/>
            <person name="Gowik U."/>
            <person name="Grigoriev I.V."/>
            <person name="Lyons E."/>
            <person name="Maher C.A."/>
            <person name="Martis M."/>
            <person name="Narechania A."/>
            <person name="Otillar R.P."/>
            <person name="Penning B.W."/>
            <person name="Salamov A.A."/>
            <person name="Wang Y."/>
            <person name="Zhang L."/>
            <person name="Carpita N.C."/>
            <person name="Freeling M."/>
            <person name="Gingle A.R."/>
            <person name="Hash C.T."/>
            <person name="Keller B."/>
            <person name="Klein P."/>
            <person name="Kresovich S."/>
            <person name="McCann M.C."/>
            <person name="Ming R."/>
            <person name="Peterson D.G."/>
            <person name="Mehboob-ur-Rahman"/>
            <person name="Ware D."/>
            <person name="Westhoff P."/>
            <person name="Mayer K.F."/>
            <person name="Messing J."/>
            <person name="Rokhsar D.S."/>
        </authorList>
    </citation>
    <scope>NUCLEOTIDE SEQUENCE [LARGE SCALE GENOMIC DNA]</scope>
    <source>
        <strain evidence="3">cv. BTx623</strain>
    </source>
</reference>
<dbReference type="EMBL" id="CM000769">
    <property type="protein sequence ID" value="OQU76267.1"/>
    <property type="molecule type" value="Genomic_DNA"/>
</dbReference>
<gene>
    <name evidence="2" type="ORF">SORBI_3010G122533</name>
</gene>
<evidence type="ECO:0000313" key="2">
    <source>
        <dbReference type="EMBL" id="OQU76267.1"/>
    </source>
</evidence>
<dbReference type="InParanoid" id="A0A1W0VSK3"/>
<dbReference type="Proteomes" id="UP000000768">
    <property type="component" value="Chromosome 10"/>
</dbReference>
<name>A0A1W0VSK3_SORBI</name>
<keyword evidence="3" id="KW-1185">Reference proteome</keyword>
<protein>
    <submittedName>
        <fullName evidence="2">Uncharacterized protein</fullName>
    </submittedName>
</protein>
<proteinExistence type="predicted"/>
<feature type="region of interest" description="Disordered" evidence="1">
    <location>
        <begin position="1"/>
        <end position="28"/>
    </location>
</feature>
<accession>A0A1W0VSK3</accession>
<dbReference type="AlphaFoldDB" id="A0A1W0VSK3"/>
<evidence type="ECO:0000313" key="3">
    <source>
        <dbReference type="Proteomes" id="UP000000768"/>
    </source>
</evidence>
<dbReference type="Gramene" id="OQU76267">
    <property type="protein sequence ID" value="OQU76267"/>
    <property type="gene ID" value="SORBI_3010G122533"/>
</dbReference>
<evidence type="ECO:0000256" key="1">
    <source>
        <dbReference type="SAM" id="MobiDB-lite"/>
    </source>
</evidence>
<sequence length="241" mass="26100">MKHTVPIVAGNRKSKHGGVSPRLPLSKPTPRLLVRDEALLEPDVAHGYGDEDDGGEEGMDPVERLEAALLELAAERLEQLALLPLGEAEHVEPPRERHAVVDLALVDDAVGEGEEDAGGGEEGDEQGAEPLVGDVAGALVGEGRRQRLEHQHRARRQQLRQVRRHRQHLLGGHVHPAGFLIIQHDAGDADALANVTACRVVASCPRGIAIIVCCLLRSSIWVDGVVCHPYFFCGGWFRVVC</sequence>
<organism evidence="2 3">
    <name type="scientific">Sorghum bicolor</name>
    <name type="common">Sorghum</name>
    <name type="synonym">Sorghum vulgare</name>
    <dbReference type="NCBI Taxonomy" id="4558"/>
    <lineage>
        <taxon>Eukaryota</taxon>
        <taxon>Viridiplantae</taxon>
        <taxon>Streptophyta</taxon>
        <taxon>Embryophyta</taxon>
        <taxon>Tracheophyta</taxon>
        <taxon>Spermatophyta</taxon>
        <taxon>Magnoliopsida</taxon>
        <taxon>Liliopsida</taxon>
        <taxon>Poales</taxon>
        <taxon>Poaceae</taxon>
        <taxon>PACMAD clade</taxon>
        <taxon>Panicoideae</taxon>
        <taxon>Andropogonodae</taxon>
        <taxon>Andropogoneae</taxon>
        <taxon>Sorghinae</taxon>
        <taxon>Sorghum</taxon>
    </lineage>
</organism>